<dbReference type="Proteomes" id="UP001281003">
    <property type="component" value="Unassembled WGS sequence"/>
</dbReference>
<gene>
    <name evidence="2" type="ORF">B0T20DRAFT_396333</name>
</gene>
<feature type="transmembrane region" description="Helical" evidence="1">
    <location>
        <begin position="35"/>
        <end position="54"/>
    </location>
</feature>
<keyword evidence="3" id="KW-1185">Reference proteome</keyword>
<protein>
    <submittedName>
        <fullName evidence="2">Uncharacterized protein</fullName>
    </submittedName>
</protein>
<keyword evidence="1" id="KW-0812">Transmembrane</keyword>
<name>A0AAE0P1Q3_SORBR</name>
<evidence type="ECO:0000313" key="3">
    <source>
        <dbReference type="Proteomes" id="UP001281003"/>
    </source>
</evidence>
<proteinExistence type="predicted"/>
<keyword evidence="1" id="KW-0472">Membrane</keyword>
<reference evidence="2" key="1">
    <citation type="journal article" date="2023" name="Mol. Phylogenet. Evol.">
        <title>Genome-scale phylogeny and comparative genomics of the fungal order Sordariales.</title>
        <authorList>
            <person name="Hensen N."/>
            <person name="Bonometti L."/>
            <person name="Westerberg I."/>
            <person name="Brannstrom I.O."/>
            <person name="Guillou S."/>
            <person name="Cros-Aarteil S."/>
            <person name="Calhoun S."/>
            <person name="Haridas S."/>
            <person name="Kuo A."/>
            <person name="Mondo S."/>
            <person name="Pangilinan J."/>
            <person name="Riley R."/>
            <person name="LaButti K."/>
            <person name="Andreopoulos B."/>
            <person name="Lipzen A."/>
            <person name="Chen C."/>
            <person name="Yan M."/>
            <person name="Daum C."/>
            <person name="Ng V."/>
            <person name="Clum A."/>
            <person name="Steindorff A."/>
            <person name="Ohm R.A."/>
            <person name="Martin F."/>
            <person name="Silar P."/>
            <person name="Natvig D.O."/>
            <person name="Lalanne C."/>
            <person name="Gautier V."/>
            <person name="Ament-Velasquez S.L."/>
            <person name="Kruys A."/>
            <person name="Hutchinson M.I."/>
            <person name="Powell A.J."/>
            <person name="Barry K."/>
            <person name="Miller A.N."/>
            <person name="Grigoriev I.V."/>
            <person name="Debuchy R."/>
            <person name="Gladieux P."/>
            <person name="Hiltunen Thoren M."/>
            <person name="Johannesson H."/>
        </authorList>
    </citation>
    <scope>NUCLEOTIDE SEQUENCE</scope>
    <source>
        <strain evidence="2">FGSC 1904</strain>
    </source>
</reference>
<evidence type="ECO:0000313" key="2">
    <source>
        <dbReference type="EMBL" id="KAK3391692.1"/>
    </source>
</evidence>
<reference evidence="2" key="2">
    <citation type="submission" date="2023-07" db="EMBL/GenBank/DDBJ databases">
        <authorList>
            <consortium name="Lawrence Berkeley National Laboratory"/>
            <person name="Haridas S."/>
            <person name="Hensen N."/>
            <person name="Bonometti L."/>
            <person name="Westerberg I."/>
            <person name="Brannstrom I.O."/>
            <person name="Guillou S."/>
            <person name="Cros-Aarteil S."/>
            <person name="Calhoun S."/>
            <person name="Kuo A."/>
            <person name="Mondo S."/>
            <person name="Pangilinan J."/>
            <person name="Riley R."/>
            <person name="LaButti K."/>
            <person name="Andreopoulos B."/>
            <person name="Lipzen A."/>
            <person name="Chen C."/>
            <person name="Yanf M."/>
            <person name="Daum C."/>
            <person name="Ng V."/>
            <person name="Clum A."/>
            <person name="Steindorff A."/>
            <person name="Ohm R."/>
            <person name="Martin F."/>
            <person name="Silar P."/>
            <person name="Natvig D."/>
            <person name="Lalanne C."/>
            <person name="Gautier V."/>
            <person name="Ament-velasquez S.L."/>
            <person name="Kruys A."/>
            <person name="Hutchinson M.I."/>
            <person name="Powell A.J."/>
            <person name="Barry K."/>
            <person name="Miller A.N."/>
            <person name="Grigoriev I.V."/>
            <person name="Debuchy R."/>
            <person name="Gladieux P."/>
            <person name="Thoren M.H."/>
            <person name="Johannesson H."/>
        </authorList>
    </citation>
    <scope>NUCLEOTIDE SEQUENCE</scope>
    <source>
        <strain evidence="2">FGSC 1904</strain>
    </source>
</reference>
<comment type="caution">
    <text evidence="2">The sequence shown here is derived from an EMBL/GenBank/DDBJ whole genome shotgun (WGS) entry which is preliminary data.</text>
</comment>
<sequence length="141" mass="16213">MLPSPENIWCLCVHKTLRIPAVPKLKRLCSLGGRGIYIIFFIIIDIKVIEFFIVKPDLYFDKIYTFLADKYDVYVSKETFLADSSAVNEVYFSDFKYIIIGRRVRSISGGGEDNGRIASTVINRIIIEFIIIIGKEAIYYI</sequence>
<organism evidence="2 3">
    <name type="scientific">Sordaria brevicollis</name>
    <dbReference type="NCBI Taxonomy" id="83679"/>
    <lineage>
        <taxon>Eukaryota</taxon>
        <taxon>Fungi</taxon>
        <taxon>Dikarya</taxon>
        <taxon>Ascomycota</taxon>
        <taxon>Pezizomycotina</taxon>
        <taxon>Sordariomycetes</taxon>
        <taxon>Sordariomycetidae</taxon>
        <taxon>Sordariales</taxon>
        <taxon>Sordariaceae</taxon>
        <taxon>Sordaria</taxon>
    </lineage>
</organism>
<evidence type="ECO:0000256" key="1">
    <source>
        <dbReference type="SAM" id="Phobius"/>
    </source>
</evidence>
<keyword evidence="1" id="KW-1133">Transmembrane helix</keyword>
<dbReference type="AlphaFoldDB" id="A0AAE0P1Q3"/>
<dbReference type="EMBL" id="JAUTDP010000012">
    <property type="protein sequence ID" value="KAK3391692.1"/>
    <property type="molecule type" value="Genomic_DNA"/>
</dbReference>
<accession>A0AAE0P1Q3</accession>